<comment type="subcellular location">
    <subcellularLocation>
        <location evidence="3">Cytoplasm</location>
    </subcellularLocation>
</comment>
<dbReference type="InterPro" id="IPR038277">
    <property type="entry name" value="UreF_sf"/>
</dbReference>
<dbReference type="Gene3D" id="1.10.4190.10">
    <property type="entry name" value="Urease accessory protein UreF"/>
    <property type="match status" value="1"/>
</dbReference>
<dbReference type="EMBL" id="AP028947">
    <property type="protein sequence ID" value="BET26232.1"/>
    <property type="molecule type" value="Genomic_DNA"/>
</dbReference>
<dbReference type="AlphaFoldDB" id="A0AA86MIG6"/>
<comment type="function">
    <text evidence="3">Required for maturation of urease via the functional incorporation of the urease nickel metallocenter.</text>
</comment>
<dbReference type="InterPro" id="IPR002639">
    <property type="entry name" value="UreF"/>
</dbReference>
<evidence type="ECO:0000313" key="4">
    <source>
        <dbReference type="EMBL" id="BET26232.1"/>
    </source>
</evidence>
<organism evidence="4 5">
    <name type="scientific">Limnobacter thiooxidans</name>
    <dbReference type="NCBI Taxonomy" id="131080"/>
    <lineage>
        <taxon>Bacteria</taxon>
        <taxon>Pseudomonadati</taxon>
        <taxon>Pseudomonadota</taxon>
        <taxon>Betaproteobacteria</taxon>
        <taxon>Burkholderiales</taxon>
        <taxon>Burkholderiaceae</taxon>
        <taxon>Limnobacter</taxon>
    </lineage>
</organism>
<reference evidence="4 5" key="1">
    <citation type="submission" date="2023-10" db="EMBL/GenBank/DDBJ databases">
        <title>Complete Genome Sequence of Limnobacter thiooxidans CS-K2T, Isolated from freshwater lake sediments in Bavaria, Germany.</title>
        <authorList>
            <person name="Naruki M."/>
            <person name="Watanabe A."/>
            <person name="Warashina T."/>
            <person name="Morita T."/>
            <person name="Arakawa K."/>
        </authorList>
    </citation>
    <scope>NUCLEOTIDE SEQUENCE [LARGE SCALE GENOMIC DNA]</scope>
    <source>
        <strain evidence="4 5">CS-K2</strain>
    </source>
</reference>
<dbReference type="KEGG" id="lto:RGQ30_17330"/>
<gene>
    <name evidence="3" type="primary">ureF</name>
    <name evidence="4" type="ORF">RGQ30_17330</name>
</gene>
<dbReference type="PANTHER" id="PTHR33620">
    <property type="entry name" value="UREASE ACCESSORY PROTEIN F"/>
    <property type="match status" value="1"/>
</dbReference>
<sequence length="236" mass="26133">MVTTMMTRMTTKPLELNPMELVKLMHLCSVSLPVGAYSFSQGMEYAIDAGWVKSTDQVHDWIECQLLFNLGRVDLPLLARCMAALKQNDIAQLQQWNDYLIACRETRELRMTDLAMGEALKRLLPTLGVAPVFTKPEPVSFVTLFAVACSEWKISTPAACLGFAWAWLENQVAAATKLVPLGQTQAQTLVARLQTTVPEAVDLSTTVHDEQLGSCLPGLAMASALHETQYSRLFRS</sequence>
<dbReference type="Proteomes" id="UP001329151">
    <property type="component" value="Chromosome"/>
</dbReference>
<keyword evidence="2 3" id="KW-0143">Chaperone</keyword>
<evidence type="ECO:0000256" key="3">
    <source>
        <dbReference type="HAMAP-Rule" id="MF_01385"/>
    </source>
</evidence>
<dbReference type="Pfam" id="PF01730">
    <property type="entry name" value="UreF"/>
    <property type="match status" value="1"/>
</dbReference>
<dbReference type="HAMAP" id="MF_01385">
    <property type="entry name" value="UreF"/>
    <property type="match status" value="1"/>
</dbReference>
<keyword evidence="3" id="KW-0963">Cytoplasm</keyword>
<dbReference type="PIRSF" id="PIRSF009467">
    <property type="entry name" value="Ureas_acces_UreF"/>
    <property type="match status" value="1"/>
</dbReference>
<accession>A0AA86MIG6</accession>
<keyword evidence="5" id="KW-1185">Reference proteome</keyword>
<comment type="similarity">
    <text evidence="3">Belongs to the UreF family.</text>
</comment>
<evidence type="ECO:0000256" key="2">
    <source>
        <dbReference type="ARBA" id="ARBA00023186"/>
    </source>
</evidence>
<comment type="subunit">
    <text evidence="3">UreD, UreF and UreG form a complex that acts as a GTP-hydrolysis-dependent molecular chaperone, activating the urease apoprotein by helping to assemble the nickel containing metallocenter of UreC. The UreE protein probably delivers the nickel.</text>
</comment>
<dbReference type="GO" id="GO:0005737">
    <property type="term" value="C:cytoplasm"/>
    <property type="evidence" value="ECO:0007669"/>
    <property type="project" value="UniProtKB-SubCell"/>
</dbReference>
<name>A0AA86MIG6_9BURK</name>
<keyword evidence="1 3" id="KW-0996">Nickel insertion</keyword>
<dbReference type="GO" id="GO:0016151">
    <property type="term" value="F:nickel cation binding"/>
    <property type="evidence" value="ECO:0007669"/>
    <property type="project" value="UniProtKB-UniRule"/>
</dbReference>
<evidence type="ECO:0000313" key="5">
    <source>
        <dbReference type="Proteomes" id="UP001329151"/>
    </source>
</evidence>
<dbReference type="RefSeq" id="WP_338284344.1">
    <property type="nucleotide sequence ID" value="NZ_AP028947.1"/>
</dbReference>
<dbReference type="PANTHER" id="PTHR33620:SF1">
    <property type="entry name" value="UREASE ACCESSORY PROTEIN F"/>
    <property type="match status" value="1"/>
</dbReference>
<proteinExistence type="inferred from homology"/>
<evidence type="ECO:0000256" key="1">
    <source>
        <dbReference type="ARBA" id="ARBA00022988"/>
    </source>
</evidence>
<protein>
    <recommendedName>
        <fullName evidence="3">Urease accessory protein UreF</fullName>
    </recommendedName>
</protein>